<keyword evidence="4" id="KW-0223">Dioxygenase</keyword>
<comment type="caution">
    <text evidence="9">The sequence shown here is derived from an EMBL/GenBank/DDBJ whole genome shotgun (WGS) entry which is preliminary data.</text>
</comment>
<dbReference type="Proteomes" id="UP001139409">
    <property type="component" value="Unassembled WGS sequence"/>
</dbReference>
<dbReference type="SMART" id="SM00702">
    <property type="entry name" value="P4Hc"/>
    <property type="match status" value="1"/>
</dbReference>
<keyword evidence="5" id="KW-0560">Oxidoreductase</keyword>
<evidence type="ECO:0000313" key="10">
    <source>
        <dbReference type="Proteomes" id="UP001139409"/>
    </source>
</evidence>
<dbReference type="GO" id="GO:0071456">
    <property type="term" value="P:cellular response to hypoxia"/>
    <property type="evidence" value="ECO:0007669"/>
    <property type="project" value="TreeGrafter"/>
</dbReference>
<sequence length="210" mass="24642">MGAYTDDEWLAWIDQLSAEDYVVIDEFLPKDIYQTLRSFFLEHLKQDDFSKAGIGAAGNRQIAASIRGDYIYWLTKERDVTLLPVFQLLEELIQKLNRYCFLSLSGYEFHLAHYPSGTFYRRHLDQFRERNNRMISIIIYLNELWNEGDGGELIVYRDNEVHEKIQPLANRCAMFRSDCVEHEVSETRISRYSLTGWLLYQPPGLGQILG</sequence>
<evidence type="ECO:0000256" key="4">
    <source>
        <dbReference type="ARBA" id="ARBA00022964"/>
    </source>
</evidence>
<organism evidence="9 10">
    <name type="scientific">Fulvivirga sedimenti</name>
    <dbReference type="NCBI Taxonomy" id="2879465"/>
    <lineage>
        <taxon>Bacteria</taxon>
        <taxon>Pseudomonadati</taxon>
        <taxon>Bacteroidota</taxon>
        <taxon>Cytophagia</taxon>
        <taxon>Cytophagales</taxon>
        <taxon>Fulvivirgaceae</taxon>
        <taxon>Fulvivirga</taxon>
    </lineage>
</organism>
<evidence type="ECO:0000256" key="2">
    <source>
        <dbReference type="ARBA" id="ARBA00022723"/>
    </source>
</evidence>
<dbReference type="PANTHER" id="PTHR12907:SF26">
    <property type="entry name" value="HIF PROLYL HYDROXYLASE, ISOFORM C"/>
    <property type="match status" value="1"/>
</dbReference>
<feature type="domain" description="SAM" evidence="7">
    <location>
        <begin position="4"/>
        <end position="61"/>
    </location>
</feature>
<dbReference type="PROSITE" id="PS50105">
    <property type="entry name" value="SAM_DOMAIN"/>
    <property type="match status" value="1"/>
</dbReference>
<evidence type="ECO:0000256" key="3">
    <source>
        <dbReference type="ARBA" id="ARBA00022896"/>
    </source>
</evidence>
<dbReference type="Pfam" id="PF13640">
    <property type="entry name" value="2OG-FeII_Oxy_3"/>
    <property type="match status" value="1"/>
</dbReference>
<evidence type="ECO:0000256" key="1">
    <source>
        <dbReference type="ARBA" id="ARBA00001961"/>
    </source>
</evidence>
<accession>A0A9X1KZQ2</accession>
<evidence type="ECO:0000256" key="5">
    <source>
        <dbReference type="ARBA" id="ARBA00023002"/>
    </source>
</evidence>
<dbReference type="GO" id="GO:0031543">
    <property type="term" value="F:peptidyl-proline dioxygenase activity"/>
    <property type="evidence" value="ECO:0007669"/>
    <property type="project" value="TreeGrafter"/>
</dbReference>
<protein>
    <submittedName>
        <fullName evidence="9">2OG-Fe(II) oxygenase</fullName>
    </submittedName>
</protein>
<name>A0A9X1KZQ2_9BACT</name>
<feature type="domain" description="Fe2OG dioxygenase" evidence="8">
    <location>
        <begin position="100"/>
        <end position="200"/>
    </location>
</feature>
<evidence type="ECO:0000313" key="9">
    <source>
        <dbReference type="EMBL" id="MCA6078545.1"/>
    </source>
</evidence>
<dbReference type="GO" id="GO:0008198">
    <property type="term" value="F:ferrous iron binding"/>
    <property type="evidence" value="ECO:0007669"/>
    <property type="project" value="TreeGrafter"/>
</dbReference>
<keyword evidence="6" id="KW-0408">Iron</keyword>
<dbReference type="InterPro" id="IPR001660">
    <property type="entry name" value="SAM"/>
</dbReference>
<evidence type="ECO:0000259" key="7">
    <source>
        <dbReference type="PROSITE" id="PS50105"/>
    </source>
</evidence>
<evidence type="ECO:0000259" key="8">
    <source>
        <dbReference type="PROSITE" id="PS51471"/>
    </source>
</evidence>
<keyword evidence="2" id="KW-0479">Metal-binding</keyword>
<dbReference type="PANTHER" id="PTHR12907">
    <property type="entry name" value="EGL NINE HOMOLOG-RELATED"/>
    <property type="match status" value="1"/>
</dbReference>
<dbReference type="EMBL" id="JAIXNE010000006">
    <property type="protein sequence ID" value="MCA6078545.1"/>
    <property type="molecule type" value="Genomic_DNA"/>
</dbReference>
<dbReference type="InterPro" id="IPR051559">
    <property type="entry name" value="HIF_prolyl_hydroxylases"/>
</dbReference>
<dbReference type="PROSITE" id="PS51471">
    <property type="entry name" value="FE2OG_OXY"/>
    <property type="match status" value="1"/>
</dbReference>
<proteinExistence type="predicted"/>
<dbReference type="InterPro" id="IPR006620">
    <property type="entry name" value="Pro_4_hyd_alph"/>
</dbReference>
<dbReference type="RefSeq" id="WP_225699402.1">
    <property type="nucleotide sequence ID" value="NZ_JAIXNE010000006.1"/>
</dbReference>
<keyword evidence="3" id="KW-0847">Vitamin C</keyword>
<dbReference type="Gene3D" id="2.60.120.620">
    <property type="entry name" value="q2cbj1_9rhob like domain"/>
    <property type="match status" value="1"/>
</dbReference>
<gene>
    <name evidence="9" type="ORF">LDX50_26965</name>
</gene>
<comment type="cofactor">
    <cofactor evidence="1">
        <name>L-ascorbate</name>
        <dbReference type="ChEBI" id="CHEBI:38290"/>
    </cofactor>
</comment>
<dbReference type="InterPro" id="IPR044862">
    <property type="entry name" value="Pro_4_hyd_alph_FE2OG_OXY"/>
</dbReference>
<dbReference type="AlphaFoldDB" id="A0A9X1KZQ2"/>
<reference evidence="9" key="1">
    <citation type="submission" date="2021-09" db="EMBL/GenBank/DDBJ databases">
        <title>Fulvivirga sp. isolated from coastal sediment.</title>
        <authorList>
            <person name="Yu H."/>
        </authorList>
    </citation>
    <scope>NUCLEOTIDE SEQUENCE</scope>
    <source>
        <strain evidence="9">1062</strain>
    </source>
</reference>
<dbReference type="InterPro" id="IPR005123">
    <property type="entry name" value="Oxoglu/Fe-dep_dioxygenase_dom"/>
</dbReference>
<dbReference type="GO" id="GO:0031418">
    <property type="term" value="F:L-ascorbic acid binding"/>
    <property type="evidence" value="ECO:0007669"/>
    <property type="project" value="UniProtKB-KW"/>
</dbReference>
<evidence type="ECO:0000256" key="6">
    <source>
        <dbReference type="ARBA" id="ARBA00023004"/>
    </source>
</evidence>
<keyword evidence="10" id="KW-1185">Reference proteome</keyword>